<keyword evidence="7" id="KW-0325">Glycoprotein</keyword>
<evidence type="ECO:0000256" key="3">
    <source>
        <dbReference type="ARBA" id="ARBA00022692"/>
    </source>
</evidence>
<evidence type="ECO:0000313" key="8">
    <source>
        <dbReference type="EMBL" id="MFC0207073.1"/>
    </source>
</evidence>
<keyword evidence="6" id="KW-0472">Membrane</keyword>
<keyword evidence="4" id="KW-1133">Transmembrane helix</keyword>
<evidence type="ECO:0000256" key="1">
    <source>
        <dbReference type="ARBA" id="ARBA00004323"/>
    </source>
</evidence>
<evidence type="ECO:0000256" key="2">
    <source>
        <dbReference type="ARBA" id="ARBA00022679"/>
    </source>
</evidence>
<name>A0ABV6D349_9HYPH</name>
<accession>A0ABV6D349</accession>
<evidence type="ECO:0000313" key="9">
    <source>
        <dbReference type="Proteomes" id="UP001589755"/>
    </source>
</evidence>
<protein>
    <submittedName>
        <fullName evidence="8">Sulfotransferase family protein</fullName>
        <ecNumber evidence="8">2.8.2.-</ecNumber>
    </submittedName>
</protein>
<evidence type="ECO:0000256" key="5">
    <source>
        <dbReference type="ARBA" id="ARBA00023034"/>
    </source>
</evidence>
<comment type="subcellular location">
    <subcellularLocation>
        <location evidence="1">Golgi apparatus membrane</location>
        <topology evidence="1">Single-pass type II membrane protein</topology>
    </subcellularLocation>
</comment>
<comment type="caution">
    <text evidence="8">The sequence shown here is derived from an EMBL/GenBank/DDBJ whole genome shotgun (WGS) entry which is preliminary data.</text>
</comment>
<dbReference type="EMBL" id="JBHLXD010000002">
    <property type="protein sequence ID" value="MFC0207073.1"/>
    <property type="molecule type" value="Genomic_DNA"/>
</dbReference>
<dbReference type="EC" id="2.8.2.-" evidence="8"/>
<evidence type="ECO:0000256" key="6">
    <source>
        <dbReference type="ARBA" id="ARBA00023136"/>
    </source>
</evidence>
<dbReference type="GO" id="GO:0016740">
    <property type="term" value="F:transferase activity"/>
    <property type="evidence" value="ECO:0007669"/>
    <property type="project" value="UniProtKB-KW"/>
</dbReference>
<keyword evidence="3" id="KW-0812">Transmembrane</keyword>
<dbReference type="RefSeq" id="WP_261520108.1">
    <property type="nucleotide sequence ID" value="NZ_JAODNW010000008.1"/>
</dbReference>
<organism evidence="8 9">
    <name type="scientific">Chelativorans intermedius</name>
    <dbReference type="NCBI Taxonomy" id="515947"/>
    <lineage>
        <taxon>Bacteria</taxon>
        <taxon>Pseudomonadati</taxon>
        <taxon>Pseudomonadota</taxon>
        <taxon>Alphaproteobacteria</taxon>
        <taxon>Hyphomicrobiales</taxon>
        <taxon>Phyllobacteriaceae</taxon>
        <taxon>Chelativorans</taxon>
    </lineage>
</organism>
<dbReference type="PANTHER" id="PTHR12137">
    <property type="entry name" value="CARBOHYDRATE SULFOTRANSFERASE"/>
    <property type="match status" value="1"/>
</dbReference>
<gene>
    <name evidence="8" type="ORF">ACFFJ2_01505</name>
</gene>
<dbReference type="InterPro" id="IPR018011">
    <property type="entry name" value="Carb_sulfotrans_8-10"/>
</dbReference>
<sequence>MNSYTLPTPKQVRRIAREHLQQFTPARRDYTDPWCLVFPESKIVYLPIPKAANSSIRAELLRIININPEEIEKVDEFSGFDKRKFSNLSKIIDKEWFVFSVIRNPFSRLASAYLDKLKTRSDPFPALRRMGLRRDDSFLRFLRVIRLWPQETLNDHFMPQSLLLKDALKNPHIKIYKMENLRSIWGEVQWEVAQRTGINLQELGHRNRSKSELKWKDLYSEKSYHLVRRIYKDDFEMFGYDKNID</sequence>
<proteinExistence type="predicted"/>
<dbReference type="Proteomes" id="UP001589755">
    <property type="component" value="Unassembled WGS sequence"/>
</dbReference>
<reference evidence="8 9" key="1">
    <citation type="submission" date="2024-09" db="EMBL/GenBank/DDBJ databases">
        <authorList>
            <person name="Sun Q."/>
            <person name="Mori K."/>
        </authorList>
    </citation>
    <scope>NUCLEOTIDE SEQUENCE [LARGE SCALE GENOMIC DNA]</scope>
    <source>
        <strain evidence="8 9">CCM 8543</strain>
    </source>
</reference>
<evidence type="ECO:0000256" key="4">
    <source>
        <dbReference type="ARBA" id="ARBA00022989"/>
    </source>
</evidence>
<evidence type="ECO:0000256" key="7">
    <source>
        <dbReference type="ARBA" id="ARBA00023180"/>
    </source>
</evidence>
<dbReference type="PANTHER" id="PTHR12137:SF54">
    <property type="entry name" value="CARBOHYDRATE SULFOTRANSFERASE"/>
    <property type="match status" value="1"/>
</dbReference>
<dbReference type="InterPro" id="IPR005331">
    <property type="entry name" value="Sulfotransferase"/>
</dbReference>
<keyword evidence="2 8" id="KW-0808">Transferase</keyword>
<keyword evidence="9" id="KW-1185">Reference proteome</keyword>
<keyword evidence="5" id="KW-0333">Golgi apparatus</keyword>
<dbReference type="Pfam" id="PF03567">
    <property type="entry name" value="Sulfotransfer_2"/>
    <property type="match status" value="1"/>
</dbReference>